<dbReference type="AlphaFoldDB" id="A0A402AF71"/>
<accession>A0A402AF71</accession>
<gene>
    <name evidence="1" type="ORF">KDK_15360</name>
</gene>
<dbReference type="RefSeq" id="WP_161977189.1">
    <property type="nucleotide sequence ID" value="NZ_BIFS01000001.1"/>
</dbReference>
<comment type="caution">
    <text evidence="1">The sequence shown here is derived from an EMBL/GenBank/DDBJ whole genome shotgun (WGS) entry which is preliminary data.</text>
</comment>
<evidence type="ECO:0000313" key="1">
    <source>
        <dbReference type="EMBL" id="GCE17736.1"/>
    </source>
</evidence>
<evidence type="ECO:0000313" key="2">
    <source>
        <dbReference type="Proteomes" id="UP000287188"/>
    </source>
</evidence>
<protein>
    <submittedName>
        <fullName evidence="1">Uncharacterized protein</fullName>
    </submittedName>
</protein>
<proteinExistence type="predicted"/>
<sequence length="56" mass="6698">MIWRREVLHFPRYLFDACLRRLYPVNVSSERLTREEGLPALWDPTSNLPLPTRVLC</sequence>
<keyword evidence="2" id="KW-1185">Reference proteome</keyword>
<reference evidence="2" key="1">
    <citation type="submission" date="2018-12" db="EMBL/GenBank/DDBJ databases">
        <title>Tengunoibacter tsumagoiensis gen. nov., sp. nov., Dictyobacter kobayashii sp. nov., D. alpinus sp. nov., and D. joshuensis sp. nov. and description of Dictyobacteraceae fam. nov. within the order Ktedonobacterales isolated from Tengu-no-mugimeshi.</title>
        <authorList>
            <person name="Wang C.M."/>
            <person name="Zheng Y."/>
            <person name="Sakai Y."/>
            <person name="Toyoda A."/>
            <person name="Minakuchi Y."/>
            <person name="Abe K."/>
            <person name="Yokota A."/>
            <person name="Yabe S."/>
        </authorList>
    </citation>
    <scope>NUCLEOTIDE SEQUENCE [LARGE SCALE GENOMIC DNA]</scope>
    <source>
        <strain evidence="2">Uno11</strain>
    </source>
</reference>
<dbReference type="EMBL" id="BIFS01000001">
    <property type="protein sequence ID" value="GCE17736.1"/>
    <property type="molecule type" value="Genomic_DNA"/>
</dbReference>
<name>A0A402AF71_9CHLR</name>
<organism evidence="1 2">
    <name type="scientific">Dictyobacter kobayashii</name>
    <dbReference type="NCBI Taxonomy" id="2014872"/>
    <lineage>
        <taxon>Bacteria</taxon>
        <taxon>Bacillati</taxon>
        <taxon>Chloroflexota</taxon>
        <taxon>Ktedonobacteria</taxon>
        <taxon>Ktedonobacterales</taxon>
        <taxon>Dictyobacteraceae</taxon>
        <taxon>Dictyobacter</taxon>
    </lineage>
</organism>
<dbReference type="Proteomes" id="UP000287188">
    <property type="component" value="Unassembled WGS sequence"/>
</dbReference>